<feature type="transmembrane region" description="Helical" evidence="1">
    <location>
        <begin position="20"/>
        <end position="36"/>
    </location>
</feature>
<evidence type="ECO:0000313" key="2">
    <source>
        <dbReference type="EMBL" id="CCJ05410.1"/>
    </source>
</evidence>
<dbReference type="EMBL" id="HE956715">
    <property type="protein sequence ID" value="CCJ05410.1"/>
    <property type="molecule type" value="mRNA"/>
</dbReference>
<keyword evidence="1" id="KW-0812">Transmembrane</keyword>
<accession>I7LF62</accession>
<proteinExistence type="evidence at transcript level"/>
<protein>
    <submittedName>
        <fullName evidence="2">Putative non-TIR-NBS-containing resistance protein</fullName>
    </submittedName>
</protein>
<name>I7LF62_HYDMC</name>
<keyword evidence="1" id="KW-1133">Transmembrane helix</keyword>
<feature type="non-terminal residue" evidence="2">
    <location>
        <position position="69"/>
    </location>
</feature>
<feature type="non-terminal residue" evidence="2">
    <location>
        <position position="1"/>
    </location>
</feature>
<organism evidence="2">
    <name type="scientific">Hydrangea macrophylla subsp. macrophylla</name>
    <dbReference type="NCBI Taxonomy" id="1206467"/>
    <lineage>
        <taxon>Eukaryota</taxon>
        <taxon>Viridiplantae</taxon>
        <taxon>Streptophyta</taxon>
        <taxon>Embryophyta</taxon>
        <taxon>Tracheophyta</taxon>
        <taxon>Spermatophyta</taxon>
        <taxon>Magnoliopsida</taxon>
        <taxon>eudicotyledons</taxon>
        <taxon>Gunneridae</taxon>
        <taxon>Pentapetalae</taxon>
        <taxon>asterids</taxon>
        <taxon>Cornales</taxon>
        <taxon>Hydrangeaceae</taxon>
        <taxon>Hydrangeeae</taxon>
        <taxon>Hydrangea</taxon>
        <taxon>Hydrangea sect. Macrophyllae</taxon>
    </lineage>
</organism>
<evidence type="ECO:0000256" key="1">
    <source>
        <dbReference type="SAM" id="Phobius"/>
    </source>
</evidence>
<feature type="transmembrane region" description="Helical" evidence="1">
    <location>
        <begin position="48"/>
        <end position="65"/>
    </location>
</feature>
<dbReference type="AlphaFoldDB" id="I7LF62"/>
<gene>
    <name evidence="2" type="primary">r2</name>
</gene>
<sequence>SLLSLMMCGTSRLGMTLECVFPMTTSGVGLFLRAGSMTYRCELNSTKVLILCIFFLKVKVGIYAGEVLL</sequence>
<keyword evidence="1" id="KW-0472">Membrane</keyword>
<reference evidence="2" key="1">
    <citation type="journal article" date="2013" name="Mol. Biol. Rep.">
        <title>R gene expression changes related to Cercospora hydrangeae L.</title>
        <authorList>
            <person name="Kafantaris I."/>
            <person name="Woodrow P."/>
            <person name="Carillo P."/>
        </authorList>
    </citation>
    <scope>NUCLEOTIDE SEQUENCE</scope>
</reference>